<protein>
    <submittedName>
        <fullName evidence="1">Uncharacterized protein</fullName>
    </submittedName>
</protein>
<proteinExistence type="predicted"/>
<accession>A0A5S3PGU2</accession>
<name>A0A5S3PGU2_9FLAO</name>
<evidence type="ECO:0000313" key="1">
    <source>
        <dbReference type="EMBL" id="TMM53342.1"/>
    </source>
</evidence>
<dbReference type="OrthoDB" id="5464618at2"/>
<dbReference type="EMBL" id="VATY01000005">
    <property type="protein sequence ID" value="TMM53342.1"/>
    <property type="molecule type" value="Genomic_DNA"/>
</dbReference>
<reference evidence="1 2" key="1">
    <citation type="submission" date="2019-05" db="EMBL/GenBank/DDBJ databases">
        <authorList>
            <person name="Zhang J.-Y."/>
            <person name="Feg X."/>
            <person name="Du Z.-J."/>
        </authorList>
    </citation>
    <scope>NUCLEOTIDE SEQUENCE [LARGE SCALE GENOMIC DNA]</scope>
    <source>
        <strain evidence="1 2">RZ26</strain>
    </source>
</reference>
<dbReference type="Proteomes" id="UP000310314">
    <property type="component" value="Unassembled WGS sequence"/>
</dbReference>
<dbReference type="RefSeq" id="WP_138659801.1">
    <property type="nucleotide sequence ID" value="NZ_VATY01000005.1"/>
</dbReference>
<organism evidence="1 2">
    <name type="scientific">Maribacter algarum</name>
    <name type="common">ex Zhang et al. 2020</name>
    <dbReference type="NCBI Taxonomy" id="2578118"/>
    <lineage>
        <taxon>Bacteria</taxon>
        <taxon>Pseudomonadati</taxon>
        <taxon>Bacteroidota</taxon>
        <taxon>Flavobacteriia</taxon>
        <taxon>Flavobacteriales</taxon>
        <taxon>Flavobacteriaceae</taxon>
        <taxon>Maribacter</taxon>
    </lineage>
</organism>
<sequence>MKSIPYFSAKEIKISSNDFALENRILKEFGLKSSDETLLDLVYLDNPEENVLTVYTDKIHNDSFFFLKNIHSTKKTTEIWEALRNNKKVTVSIDMFYCGLLFIRKEQAKEHFKIRI</sequence>
<keyword evidence="2" id="KW-1185">Reference proteome</keyword>
<gene>
    <name evidence="1" type="ORF">FEE95_19970</name>
</gene>
<comment type="caution">
    <text evidence="1">The sequence shown here is derived from an EMBL/GenBank/DDBJ whole genome shotgun (WGS) entry which is preliminary data.</text>
</comment>
<dbReference type="AlphaFoldDB" id="A0A5S3PGU2"/>
<evidence type="ECO:0000313" key="2">
    <source>
        <dbReference type="Proteomes" id="UP000310314"/>
    </source>
</evidence>